<proteinExistence type="predicted"/>
<dbReference type="AlphaFoldDB" id="A0AAE1ASR5"/>
<evidence type="ECO:0000256" key="1">
    <source>
        <dbReference type="SAM" id="MobiDB-lite"/>
    </source>
</evidence>
<accession>A0AAE1ASR5</accession>
<dbReference type="EMBL" id="JAWDGP010001262">
    <property type="protein sequence ID" value="KAK3793314.1"/>
    <property type="molecule type" value="Genomic_DNA"/>
</dbReference>
<feature type="compositionally biased region" description="Polar residues" evidence="1">
    <location>
        <begin position="152"/>
        <end position="161"/>
    </location>
</feature>
<dbReference type="Proteomes" id="UP001283361">
    <property type="component" value="Unassembled WGS sequence"/>
</dbReference>
<organism evidence="2 3">
    <name type="scientific">Elysia crispata</name>
    <name type="common">lettuce slug</name>
    <dbReference type="NCBI Taxonomy" id="231223"/>
    <lineage>
        <taxon>Eukaryota</taxon>
        <taxon>Metazoa</taxon>
        <taxon>Spiralia</taxon>
        <taxon>Lophotrochozoa</taxon>
        <taxon>Mollusca</taxon>
        <taxon>Gastropoda</taxon>
        <taxon>Heterobranchia</taxon>
        <taxon>Euthyneura</taxon>
        <taxon>Panpulmonata</taxon>
        <taxon>Sacoglossa</taxon>
        <taxon>Placobranchoidea</taxon>
        <taxon>Plakobranchidae</taxon>
        <taxon>Elysia</taxon>
    </lineage>
</organism>
<feature type="region of interest" description="Disordered" evidence="1">
    <location>
        <begin position="152"/>
        <end position="188"/>
    </location>
</feature>
<evidence type="ECO:0000313" key="3">
    <source>
        <dbReference type="Proteomes" id="UP001283361"/>
    </source>
</evidence>
<comment type="caution">
    <text evidence="2">The sequence shown here is derived from an EMBL/GenBank/DDBJ whole genome shotgun (WGS) entry which is preliminary data.</text>
</comment>
<feature type="compositionally biased region" description="Polar residues" evidence="1">
    <location>
        <begin position="179"/>
        <end position="188"/>
    </location>
</feature>
<reference evidence="2" key="1">
    <citation type="journal article" date="2023" name="G3 (Bethesda)">
        <title>A reference genome for the long-term kleptoplast-retaining sea slug Elysia crispata morphotype clarki.</title>
        <authorList>
            <person name="Eastman K.E."/>
            <person name="Pendleton A.L."/>
            <person name="Shaikh M.A."/>
            <person name="Suttiyut T."/>
            <person name="Ogas R."/>
            <person name="Tomko P."/>
            <person name="Gavelis G."/>
            <person name="Widhalm J.R."/>
            <person name="Wisecaver J.H."/>
        </authorList>
    </citation>
    <scope>NUCLEOTIDE SEQUENCE</scope>
    <source>
        <strain evidence="2">ECLA1</strain>
    </source>
</reference>
<evidence type="ECO:0000313" key="2">
    <source>
        <dbReference type="EMBL" id="KAK3793314.1"/>
    </source>
</evidence>
<name>A0AAE1ASR5_9GAST</name>
<protein>
    <submittedName>
        <fullName evidence="2">Uncharacterized protein</fullName>
    </submittedName>
</protein>
<keyword evidence="3" id="KW-1185">Reference proteome</keyword>
<sequence length="188" mass="21323">MLQVSISDDKCKALQEAKSKNAELTSLKPQSIYIGQGWLGNAKDFPIVARKYWSVQDFLSIEDEHITKNTSILISRSMKSLIIESILATPAELFFNRKVQSPIAYIVRRDNRGKVTKQYLEGKRRTENTYFNRHTRDVPPLVEQQQVSVQDTSTGLWSQAKSIKPNGEPNSYIIETPDETSSGETESI</sequence>
<gene>
    <name evidence="2" type="ORF">RRG08_042256</name>
</gene>